<dbReference type="OrthoDB" id="2596219at2"/>
<evidence type="ECO:0000313" key="2">
    <source>
        <dbReference type="EMBL" id="SCZ08419.1"/>
    </source>
</evidence>
<gene>
    <name evidence="2" type="ORF">SAMN03080606_04115</name>
</gene>
<feature type="transmembrane region" description="Helical" evidence="1">
    <location>
        <begin position="54"/>
        <end position="70"/>
    </location>
</feature>
<dbReference type="Proteomes" id="UP000198636">
    <property type="component" value="Unassembled WGS sequence"/>
</dbReference>
<name>A0A1G5L8C2_9FIRM</name>
<proteinExistence type="predicted"/>
<dbReference type="STRING" id="1120976.SAMN03080606_04115"/>
<evidence type="ECO:0000313" key="3">
    <source>
        <dbReference type="Proteomes" id="UP000198636"/>
    </source>
</evidence>
<dbReference type="AlphaFoldDB" id="A0A1G5L8C2"/>
<evidence type="ECO:0000256" key="1">
    <source>
        <dbReference type="SAM" id="Phobius"/>
    </source>
</evidence>
<dbReference type="EMBL" id="FMUS01000041">
    <property type="protein sequence ID" value="SCZ08419.1"/>
    <property type="molecule type" value="Genomic_DNA"/>
</dbReference>
<feature type="transmembrane region" description="Helical" evidence="1">
    <location>
        <begin position="152"/>
        <end position="171"/>
    </location>
</feature>
<reference evidence="2 3" key="1">
    <citation type="submission" date="2016-10" db="EMBL/GenBank/DDBJ databases">
        <authorList>
            <person name="de Groot N.N."/>
        </authorList>
    </citation>
    <scope>NUCLEOTIDE SEQUENCE [LARGE SCALE GENOMIC DNA]</scope>
    <source>
        <strain evidence="2 3">DSM 18978</strain>
    </source>
</reference>
<keyword evidence="1" id="KW-0472">Membrane</keyword>
<dbReference type="RefSeq" id="WP_091547380.1">
    <property type="nucleotide sequence ID" value="NZ_FMUS01000041.1"/>
</dbReference>
<protein>
    <submittedName>
        <fullName evidence="2">Uncharacterized protein</fullName>
    </submittedName>
</protein>
<keyword evidence="1" id="KW-1133">Transmembrane helix</keyword>
<organism evidence="2 3">
    <name type="scientific">Alkaliphilus peptidifermentans DSM 18978</name>
    <dbReference type="NCBI Taxonomy" id="1120976"/>
    <lineage>
        <taxon>Bacteria</taxon>
        <taxon>Bacillati</taxon>
        <taxon>Bacillota</taxon>
        <taxon>Clostridia</taxon>
        <taxon>Peptostreptococcales</taxon>
        <taxon>Natronincolaceae</taxon>
        <taxon>Alkaliphilus</taxon>
    </lineage>
</organism>
<feature type="transmembrane region" description="Helical" evidence="1">
    <location>
        <begin position="82"/>
        <end position="103"/>
    </location>
</feature>
<keyword evidence="3" id="KW-1185">Reference proteome</keyword>
<accession>A0A1G5L8C2</accession>
<feature type="transmembrane region" description="Helical" evidence="1">
    <location>
        <begin position="20"/>
        <end position="42"/>
    </location>
</feature>
<keyword evidence="1" id="KW-0812">Transmembrane</keyword>
<feature type="transmembrane region" description="Helical" evidence="1">
    <location>
        <begin position="128"/>
        <end position="146"/>
    </location>
</feature>
<sequence>MVFNRLFWGFLFILFDFRLQGFNVLPDIVGYIIIFSTLARLIEDSPHFERARKYAFPLIFLSILDIYEAPTNGININLGGSSLIVVISIIGAIINLMMVYNVLKGIGEMADGIKDYELMIMTEKRWRYYLFGQVAILSIVHLFLLIPLALFLFIPLFIYVIIVGVLILAMLKQADRRFKMPY</sequence>